<dbReference type="SUPFAM" id="SSF51338">
    <property type="entry name" value="Composite domain of metallo-dependent hydrolases"/>
    <property type="match status" value="2"/>
</dbReference>
<dbReference type="SUPFAM" id="SSF51556">
    <property type="entry name" value="Metallo-dependent hydrolases"/>
    <property type="match status" value="1"/>
</dbReference>
<dbReference type="InterPro" id="IPR023100">
    <property type="entry name" value="D-aminoacylase_insert_dom_sf"/>
</dbReference>
<dbReference type="GO" id="GO:0016811">
    <property type="term" value="F:hydrolase activity, acting on carbon-nitrogen (but not peptide) bonds, in linear amides"/>
    <property type="evidence" value="ECO:0007669"/>
    <property type="project" value="InterPro"/>
</dbReference>
<dbReference type="Gene3D" id="3.30.1490.130">
    <property type="entry name" value="D-aminoacylase. Domain 3"/>
    <property type="match status" value="1"/>
</dbReference>
<reference evidence="3" key="1">
    <citation type="submission" date="2020-10" db="EMBL/GenBank/DDBJ databases">
        <authorList>
            <person name="Gilroy R."/>
        </authorList>
    </citation>
    <scope>NUCLEOTIDE SEQUENCE</scope>
    <source>
        <strain evidence="3">ChiGjej2B2-16831</strain>
    </source>
</reference>
<evidence type="ECO:0000259" key="1">
    <source>
        <dbReference type="Pfam" id="PF01979"/>
    </source>
</evidence>
<dbReference type="InterPro" id="IPR013108">
    <property type="entry name" value="Amidohydro_3"/>
</dbReference>
<comment type="caution">
    <text evidence="3">The sequence shown here is derived from an EMBL/GenBank/DDBJ whole genome shotgun (WGS) entry which is preliminary data.</text>
</comment>
<dbReference type="AlphaFoldDB" id="A0A9D1N466"/>
<accession>A0A9D1N466</accession>
<organism evidence="3 4">
    <name type="scientific">Candidatus Aphodomorpha intestinavium</name>
    <dbReference type="NCBI Taxonomy" id="2840672"/>
    <lineage>
        <taxon>Bacteria</taxon>
        <taxon>Bacillati</taxon>
        <taxon>Bacillota</taxon>
        <taxon>Clostridia</taxon>
        <taxon>Eubacteriales</taxon>
        <taxon>Candidatus Aphodomorpha</taxon>
    </lineage>
</organism>
<feature type="domain" description="Amidohydrolase-related" evidence="1">
    <location>
        <begin position="411"/>
        <end position="512"/>
    </location>
</feature>
<dbReference type="Gene3D" id="2.30.40.10">
    <property type="entry name" value="Urease, subunit C, domain 1"/>
    <property type="match status" value="1"/>
</dbReference>
<sequence length="520" mass="56353">MDIIIERVRIIDGSGAPAFLGSVGMEQGRLRIFRGAGAPAAALHIDGAGLTAVPGFIDAHSHGDLTLVSPYAAASKLTQGITTQVAGQCGVSLFPCAPKETEQLRRFVAGIAPYPELPDDPAAACESAGTFFDWMERLQSPLTTRCFVGHGTLRLWAMGYASRRPDEVELKRMQAMLRRCLREGAMGLSTGLVYAPSCYADNDELLALLRVVHEEGGYYATHPRNEADTVIEARAEANRLAMEAGVPLCVSHLKAAGRANWGKPHRVLELIDRAVDDGLDALIDCYPYAAGNTSLNVSIPPRYFAKGLPGLLDALRSPAERALIREEMSRPSDYDNYIYNSGGFSGTYVSSCPVFHDAEGMFITEYAEKTGQDPFDAYCDILLKNGGLGLGIYFHMSEDDVAEILAHPLCAVSTDGLIGLPSENPHPRSFGTMARAYRLMVHERRFCTPEQAIRKMTGLPAEKLRLAGKGLLRDGYDADVLLLDLDEFCDTATYAHGSGRCAGIRAVFCGGKKIDPEGKR</sequence>
<dbReference type="InterPro" id="IPR011059">
    <property type="entry name" value="Metal-dep_hydrolase_composite"/>
</dbReference>
<protein>
    <submittedName>
        <fullName evidence="3">Amidohydrolase family protein</fullName>
    </submittedName>
</protein>
<dbReference type="Pfam" id="PF07969">
    <property type="entry name" value="Amidohydro_3"/>
    <property type="match status" value="1"/>
</dbReference>
<dbReference type="EMBL" id="DVNZ01000210">
    <property type="protein sequence ID" value="HIU94814.1"/>
    <property type="molecule type" value="Genomic_DNA"/>
</dbReference>
<evidence type="ECO:0000313" key="4">
    <source>
        <dbReference type="Proteomes" id="UP000824128"/>
    </source>
</evidence>
<dbReference type="Gene3D" id="3.20.20.140">
    <property type="entry name" value="Metal-dependent hydrolases"/>
    <property type="match status" value="1"/>
</dbReference>
<dbReference type="PANTHER" id="PTHR43135:SF3">
    <property type="entry name" value="ALPHA-D-RIBOSE 1-METHYLPHOSPHONATE 5-TRIPHOSPHATE DIPHOSPHATASE"/>
    <property type="match status" value="1"/>
</dbReference>
<dbReference type="Proteomes" id="UP000824128">
    <property type="component" value="Unassembled WGS sequence"/>
</dbReference>
<feature type="domain" description="Amidohydrolase 3" evidence="2">
    <location>
        <begin position="45"/>
        <end position="280"/>
    </location>
</feature>
<dbReference type="InterPro" id="IPR051781">
    <property type="entry name" value="Metallo-dep_Hydrolase"/>
</dbReference>
<reference evidence="3" key="2">
    <citation type="journal article" date="2021" name="PeerJ">
        <title>Extensive microbial diversity within the chicken gut microbiome revealed by metagenomics and culture.</title>
        <authorList>
            <person name="Gilroy R."/>
            <person name="Ravi A."/>
            <person name="Getino M."/>
            <person name="Pursley I."/>
            <person name="Horton D.L."/>
            <person name="Alikhan N.F."/>
            <person name="Baker D."/>
            <person name="Gharbi K."/>
            <person name="Hall N."/>
            <person name="Watson M."/>
            <person name="Adriaenssens E.M."/>
            <person name="Foster-Nyarko E."/>
            <person name="Jarju S."/>
            <person name="Secka A."/>
            <person name="Antonio M."/>
            <person name="Oren A."/>
            <person name="Chaudhuri R.R."/>
            <person name="La Ragione R."/>
            <person name="Hildebrand F."/>
            <person name="Pallen M.J."/>
        </authorList>
    </citation>
    <scope>NUCLEOTIDE SEQUENCE</scope>
    <source>
        <strain evidence="3">ChiGjej2B2-16831</strain>
    </source>
</reference>
<dbReference type="PANTHER" id="PTHR43135">
    <property type="entry name" value="ALPHA-D-RIBOSE 1-METHYLPHOSPHONATE 5-TRIPHOSPHATE DIPHOSPHATASE"/>
    <property type="match status" value="1"/>
</dbReference>
<name>A0A9D1N466_9FIRM</name>
<evidence type="ECO:0000259" key="2">
    <source>
        <dbReference type="Pfam" id="PF07969"/>
    </source>
</evidence>
<dbReference type="Pfam" id="PF01979">
    <property type="entry name" value="Amidohydro_1"/>
    <property type="match status" value="1"/>
</dbReference>
<dbReference type="InterPro" id="IPR032466">
    <property type="entry name" value="Metal_Hydrolase"/>
</dbReference>
<proteinExistence type="predicted"/>
<gene>
    <name evidence="3" type="ORF">IAD24_06600</name>
</gene>
<evidence type="ECO:0000313" key="3">
    <source>
        <dbReference type="EMBL" id="HIU94814.1"/>
    </source>
</evidence>
<dbReference type="InterPro" id="IPR006680">
    <property type="entry name" value="Amidohydro-rel"/>
</dbReference>